<dbReference type="AlphaFoldDB" id="A0A1H7GR63"/>
<dbReference type="Gene3D" id="3.40.50.10910">
    <property type="entry name" value="Amidohydrolase"/>
    <property type="match status" value="1"/>
</dbReference>
<accession>A0A1H7GR63</accession>
<dbReference type="PANTHER" id="PTHR43135:SF3">
    <property type="entry name" value="ALPHA-D-RIBOSE 1-METHYLPHOSPHONATE 5-TRIPHOSPHATE DIPHOSPHATASE"/>
    <property type="match status" value="1"/>
</dbReference>
<dbReference type="Pfam" id="PF01979">
    <property type="entry name" value="Amidohydro_1"/>
    <property type="match status" value="1"/>
</dbReference>
<dbReference type="InterPro" id="IPR032466">
    <property type="entry name" value="Metal_Hydrolase"/>
</dbReference>
<sequence length="476" mass="52304">MSISIRIKKISLSIFCFAIMLSCKSEPDITYDVVIENVNIIDLETGQIDLSNIYLKDGLLAHIENTVEKLNSKAKETIDGSGKYALPGFWDNHVHFRGGDSLIAANKNFLNLFIANGITTVRDAGGDLTSSVMKWQKAIANNELVGPTIFTSGPKIDGLGATWAGSLEVENDVDISKALDSLQSIPSDFVKIYDSKITGENYLKTIKEAEKRNLITSGHMPFTVELDATINAGLDAVEHLYYIMKGCSDNEVEITQKLIRKEIGFWDAMPLLQASFSDSTALNTFKKLKAHNVFVVPTLHIGGVLSYLDEVDHTKDEYLKYMSSDVQKTYQGRIDRVKNASEKQVANRKALDQFFGQLAFKLNENGVSLLAGSDSGAYNSYTYPGISIHKEMEALVATGISPLDALRASAYNGAKFLKKEANYGSLSQGKIADIVLLNGNPLENIKNTQDIYMVFTKGTAHSKTDLNNLLKAAILN</sequence>
<dbReference type="EMBL" id="FNZN01000001">
    <property type="protein sequence ID" value="SEK40007.1"/>
    <property type="molecule type" value="Genomic_DNA"/>
</dbReference>
<dbReference type="SUPFAM" id="SSF51338">
    <property type="entry name" value="Composite domain of metallo-dependent hydrolases"/>
    <property type="match status" value="1"/>
</dbReference>
<dbReference type="GO" id="GO:0016810">
    <property type="term" value="F:hydrolase activity, acting on carbon-nitrogen (but not peptide) bonds"/>
    <property type="evidence" value="ECO:0007669"/>
    <property type="project" value="InterPro"/>
</dbReference>
<dbReference type="Gene3D" id="2.30.40.10">
    <property type="entry name" value="Urease, subunit C, domain 1"/>
    <property type="match status" value="1"/>
</dbReference>
<dbReference type="InterPro" id="IPR006680">
    <property type="entry name" value="Amidohydro-rel"/>
</dbReference>
<dbReference type="OrthoDB" id="9815657at2"/>
<dbReference type="Gene3D" id="3.30.110.90">
    <property type="entry name" value="Amidohydrolase"/>
    <property type="match status" value="1"/>
</dbReference>
<dbReference type="PROSITE" id="PS51257">
    <property type="entry name" value="PROKAR_LIPOPROTEIN"/>
    <property type="match status" value="1"/>
</dbReference>
<organism evidence="2 3">
    <name type="scientific">Maribacter orientalis</name>
    <dbReference type="NCBI Taxonomy" id="228957"/>
    <lineage>
        <taxon>Bacteria</taxon>
        <taxon>Pseudomonadati</taxon>
        <taxon>Bacteroidota</taxon>
        <taxon>Flavobacteriia</taxon>
        <taxon>Flavobacteriales</taxon>
        <taxon>Flavobacteriaceae</taxon>
        <taxon>Maribacter</taxon>
    </lineage>
</organism>
<dbReference type="Proteomes" id="UP000198990">
    <property type="component" value="Unassembled WGS sequence"/>
</dbReference>
<gene>
    <name evidence="2" type="ORF">SAMN04488008_101411</name>
</gene>
<name>A0A1H7GR63_9FLAO</name>
<dbReference type="PANTHER" id="PTHR43135">
    <property type="entry name" value="ALPHA-D-RIBOSE 1-METHYLPHOSPHONATE 5-TRIPHOSPHATE DIPHOSPHATASE"/>
    <property type="match status" value="1"/>
</dbReference>
<evidence type="ECO:0000313" key="3">
    <source>
        <dbReference type="Proteomes" id="UP000198990"/>
    </source>
</evidence>
<feature type="domain" description="Amidohydrolase-related" evidence="1">
    <location>
        <begin position="84"/>
        <end position="459"/>
    </location>
</feature>
<proteinExistence type="predicted"/>
<evidence type="ECO:0000259" key="1">
    <source>
        <dbReference type="Pfam" id="PF01979"/>
    </source>
</evidence>
<dbReference type="InterPro" id="IPR011059">
    <property type="entry name" value="Metal-dep_hydrolase_composite"/>
</dbReference>
<protein>
    <submittedName>
        <fullName evidence="2">Amidohydrolase family protein</fullName>
    </submittedName>
</protein>
<dbReference type="Gene3D" id="1.20.58.520">
    <property type="entry name" value="Amidohydrolase"/>
    <property type="match status" value="1"/>
</dbReference>
<reference evidence="3" key="1">
    <citation type="submission" date="2016-10" db="EMBL/GenBank/DDBJ databases">
        <authorList>
            <person name="Varghese N."/>
            <person name="Submissions S."/>
        </authorList>
    </citation>
    <scope>NUCLEOTIDE SEQUENCE [LARGE SCALE GENOMIC DNA]</scope>
    <source>
        <strain evidence="3">DSM 16471</strain>
    </source>
</reference>
<dbReference type="STRING" id="228957.SAMN04488008_101411"/>
<dbReference type="SUPFAM" id="SSF51556">
    <property type="entry name" value="Metallo-dependent hydrolases"/>
    <property type="match status" value="1"/>
</dbReference>
<keyword evidence="3" id="KW-1185">Reference proteome</keyword>
<keyword evidence="2" id="KW-0378">Hydrolase</keyword>
<dbReference type="InterPro" id="IPR051781">
    <property type="entry name" value="Metallo-dep_Hydrolase"/>
</dbReference>
<evidence type="ECO:0000313" key="2">
    <source>
        <dbReference type="EMBL" id="SEK40007.1"/>
    </source>
</evidence>